<dbReference type="PROSITE" id="PS00211">
    <property type="entry name" value="ABC_TRANSPORTER_1"/>
    <property type="match status" value="1"/>
</dbReference>
<sequence>AMTSSWDKFQLLLWKNWTIQKRHYIQTIFEILIPVLCCSMLILVRGLVDPEIIDHPTVFSPLQANYLVIPEITTPPVIPKIAYSPKNEVLEALLQDAIDNHLRTHNKLAIEGYPSSRDLEGLLIQQNYFVGVEFDDSLATVTSLPKKVHFSLRFPAETRQWRWLFGNWRTNLLVVPFSPGIRNGNLTDGGSPNYYAEGFIPLQVAISAAIVAAHDPEIITQDVQLRRIPYPPFYKDELLPAMEQLLPLIILIAFFYTCINTVKYITIEKERQLKEAMKIMGLSNWLHWTAWFVRCLLLLLITISLVTLLMTVSLTTNTDQAVLQYTDWSALWVFLLAFAIATICFCFMMSVFFNKANTAAGIAGLMWFLLMMPYNITVRNYDDMDTGSKVGLCLLSNTAMSYGVLNIVRFEGNQAGLQWSNMFTPSTMNDGLSVGVIIIMLLVDALIYLGIALYSEQVMPGEFGVAKPWYFLFTSEFWKRNKVGDAHGSQNGLVKPMQSKFIEEDPPIEKAGVKIRHLRKVYDKKVAVDGLDLNMYEDQITVLLGHNGAGKTTTMSMLTGMFSPSSGTALINGHDIRTDIEGVRRSLGLCPQHNVLFNELTVAEHVKFFAKLKGVRDGDVAAEVEKYVNLLELTDKMNAQSRTLSGGMKRKLAVGVALCGGSKVVLLDEPSSGMDPSARRALWELLQKEKLGRTVLLSTHFMDEADVLGDRIAIMAEGQLKAVGSPFFLKKTFGAGYRLICVKKANCDKDRLLEILKGYIPEVEVETDIGSELTMVLREDYVQKFKPMLEDLEDNMESCGISSFGISLTTMEEVFLRSGTDSFEKESLENGTVIHTASSECKKAKICSSVDALDNLHLLTGKHLLFNQIKAQFLKKSLVTIRSLITLSMQILIPIVFVLMTYIIILNSSANQDLPALDIKLESYTHSVTVVQDQQSDVSIIQAYSALFNSLSPNHQLIVTKEDMNDFILNKSLETIATVNTRYWVGATLNTTSPTAWFNNKAFHSAPLSINLLFNALLKSTCQECDIQVTNKPLPFQLMTRFDQLETGANSGFQLAFNTGFAMAFVAALYIMFYIRERTTRSKLLQFVSGVNVALFWAISFIWDYLVFVVVSLFYLASVAAIQQDGWSNFEQLSRVFLVLLLFGFAVIPTTYLFSYLFDVPATGFVKMMLLNILSGSVLFTAVTLLKFDGIDLQDVANVLEWVFMVFPNFVLSHSLNNLNMVASTEDLCAKQCALIPMCTKELLCMLVPQCCGQEIFTFDEGGINRNLLFLVGIGIVSFGLIMFIEFRVFKRIFDRKVTVSDAGNDSELDSDVLEEKRRIAAMSQSEINTYNLVLKDLSKYYKKFRAVNNLSVGIRHSECFGLLGINGAGKTSTFKMMTGDESISGGQAWVNGISLQTNMNRVHQQIGYCPQFDALLEDMTGRETLKMFALLRGVKNAELNSVSLALAEELNFLKHIDKKTRAYSGGNKRKLSTALALIGNPAVVYLDEPTTGMDPGAKRQFWNVICKIREAGKAIVLTSHSMEECEALCTRLVIMVNGEFKCLGSTQHLKNKFSEGFLLTVKVKREPMENLRARVDWVKLFVDQKFSGAVLKEEYLDSLSFLIPRTDLRWSAMFGLMESARNELEIEDYALGQTSLEQVFLYFTKYQREDQ</sequence>
<dbReference type="GO" id="GO:0016020">
    <property type="term" value="C:membrane"/>
    <property type="evidence" value="ECO:0007669"/>
    <property type="project" value="UniProtKB-SubCell"/>
</dbReference>
<reference evidence="11" key="1">
    <citation type="submission" date="2005-10" db="EMBL/GenBank/DDBJ databases">
        <authorList>
            <person name="Loftus B.J."/>
            <person name="Nene V.M."/>
            <person name="Hannick L.I."/>
            <person name="Bidwell S."/>
            <person name="Haas B."/>
            <person name="Amedeo P."/>
            <person name="Orvis J."/>
            <person name="Wortman J.R."/>
            <person name="White O.R."/>
            <person name="Salzberg S."/>
            <person name="Shumway M."/>
            <person name="Koo H."/>
            <person name="Zhao Y."/>
            <person name="Holmes M."/>
            <person name="Miller J."/>
            <person name="Schatz M."/>
            <person name="Pop M."/>
            <person name="Pai G."/>
            <person name="Utterback T."/>
            <person name="Rogers Y.-H."/>
            <person name="Kravitz S."/>
            <person name="Fraser C.M."/>
        </authorList>
    </citation>
    <scope>NUCLEOTIDE SEQUENCE</scope>
    <source>
        <strain evidence="11">Liverpool</strain>
    </source>
</reference>
<organism evidence="11 12">
    <name type="scientific">Aedes aegypti</name>
    <name type="common">Yellowfever mosquito</name>
    <name type="synonym">Culex aegypti</name>
    <dbReference type="NCBI Taxonomy" id="7159"/>
    <lineage>
        <taxon>Eukaryota</taxon>
        <taxon>Metazoa</taxon>
        <taxon>Ecdysozoa</taxon>
        <taxon>Arthropoda</taxon>
        <taxon>Hexapoda</taxon>
        <taxon>Insecta</taxon>
        <taxon>Pterygota</taxon>
        <taxon>Neoptera</taxon>
        <taxon>Endopterygota</taxon>
        <taxon>Diptera</taxon>
        <taxon>Nematocera</taxon>
        <taxon>Culicoidea</taxon>
        <taxon>Culicidae</taxon>
        <taxon>Culicinae</taxon>
        <taxon>Aedini</taxon>
        <taxon>Aedes</taxon>
        <taxon>Stegomyia</taxon>
    </lineage>
</organism>
<feature type="transmembrane region" description="Helical" evidence="9">
    <location>
        <begin position="1087"/>
        <end position="1116"/>
    </location>
</feature>
<feature type="transmembrane region" description="Helical" evidence="9">
    <location>
        <begin position="884"/>
        <end position="905"/>
    </location>
</feature>
<feature type="transmembrane region" description="Helical" evidence="9">
    <location>
        <begin position="1136"/>
        <end position="1158"/>
    </location>
</feature>
<dbReference type="CDD" id="cd03263">
    <property type="entry name" value="ABC_subfamily_A"/>
    <property type="match status" value="2"/>
</dbReference>
<evidence type="ECO:0000256" key="5">
    <source>
        <dbReference type="ARBA" id="ARBA00022741"/>
    </source>
</evidence>
<evidence type="ECO:0000313" key="11">
    <source>
        <dbReference type="EMBL" id="EAT35115.1"/>
    </source>
</evidence>
<dbReference type="InterPro" id="IPR027417">
    <property type="entry name" value="P-loop_NTPase"/>
</dbReference>
<protein>
    <submittedName>
        <fullName evidence="11">AAEL012698-PA</fullName>
    </submittedName>
</protein>
<dbReference type="InterPro" id="IPR026082">
    <property type="entry name" value="ABCA"/>
</dbReference>
<feature type="transmembrane region" description="Helical" evidence="9">
    <location>
        <begin position="359"/>
        <end position="376"/>
    </location>
</feature>
<dbReference type="PhylomeDB" id="Q16LB4"/>
<dbReference type="GO" id="GO:0016887">
    <property type="term" value="F:ATP hydrolysis activity"/>
    <property type="evidence" value="ECO:0007669"/>
    <property type="project" value="InterPro"/>
</dbReference>
<feature type="transmembrane region" description="Helical" evidence="9">
    <location>
        <begin position="1170"/>
        <end position="1188"/>
    </location>
</feature>
<dbReference type="Pfam" id="PF23321">
    <property type="entry name" value="R1_ABCA1"/>
    <property type="match status" value="1"/>
</dbReference>
<evidence type="ECO:0000256" key="3">
    <source>
        <dbReference type="ARBA" id="ARBA00022692"/>
    </source>
</evidence>
<dbReference type="PaxDb" id="7159-AAEL012698-PA"/>
<evidence type="ECO:0000256" key="4">
    <source>
        <dbReference type="ARBA" id="ARBA00022737"/>
    </source>
</evidence>
<dbReference type="EMBL" id="CH477911">
    <property type="protein sequence ID" value="EAT35115.1"/>
    <property type="molecule type" value="Genomic_DNA"/>
</dbReference>
<dbReference type="STRING" id="7159.Q16LB4"/>
<reference evidence="11" key="3">
    <citation type="submission" date="2012-09" db="EMBL/GenBank/DDBJ databases">
        <authorList>
            <consortium name="VectorBase"/>
        </authorList>
    </citation>
    <scope>NUCLEOTIDE SEQUENCE</scope>
    <source>
        <strain evidence="11">Liverpool</strain>
    </source>
</reference>
<dbReference type="GO" id="GO:0140359">
    <property type="term" value="F:ABC-type transporter activity"/>
    <property type="evidence" value="ECO:0007669"/>
    <property type="project" value="InterPro"/>
</dbReference>
<keyword evidence="2" id="KW-0813">Transport</keyword>
<keyword evidence="3 9" id="KW-0812">Transmembrane</keyword>
<dbReference type="OMA" id="NFGMSIS"/>
<feature type="domain" description="ABC transporter" evidence="10">
    <location>
        <begin position="1333"/>
        <end position="1563"/>
    </location>
</feature>
<dbReference type="InterPro" id="IPR017871">
    <property type="entry name" value="ABC_transporter-like_CS"/>
</dbReference>
<dbReference type="PROSITE" id="PS50893">
    <property type="entry name" value="ABC_TRANSPORTER_2"/>
    <property type="match status" value="2"/>
</dbReference>
<dbReference type="InterPro" id="IPR056264">
    <property type="entry name" value="R2_ABCA1-4-like"/>
</dbReference>
<evidence type="ECO:0000256" key="8">
    <source>
        <dbReference type="ARBA" id="ARBA00023136"/>
    </source>
</evidence>
<dbReference type="InterPro" id="IPR003593">
    <property type="entry name" value="AAA+_ATPase"/>
</dbReference>
<keyword evidence="5" id="KW-0547">Nucleotide-binding</keyword>
<reference evidence="11" key="2">
    <citation type="journal article" date="2007" name="Science">
        <title>Genome sequence of Aedes aegypti, a major arbovirus vector.</title>
        <authorList>
            <person name="Nene V."/>
            <person name="Wortman J.R."/>
            <person name="Lawson D."/>
            <person name="Haas B."/>
            <person name="Kodira C."/>
            <person name="Tu Z.J."/>
            <person name="Loftus B."/>
            <person name="Xi Z."/>
            <person name="Megy K."/>
            <person name="Grabherr M."/>
            <person name="Ren Q."/>
            <person name="Zdobnov E.M."/>
            <person name="Lobo N.F."/>
            <person name="Campbell K.S."/>
            <person name="Brown S.E."/>
            <person name="Bonaldo M.F."/>
            <person name="Zhu J."/>
            <person name="Sinkins S.P."/>
            <person name="Hogenkamp D.G."/>
            <person name="Amedeo P."/>
            <person name="Arensburger P."/>
            <person name="Atkinson P.W."/>
            <person name="Bidwell S."/>
            <person name="Biedler J."/>
            <person name="Birney E."/>
            <person name="Bruggner R.V."/>
            <person name="Costas J."/>
            <person name="Coy M.R."/>
            <person name="Crabtree J."/>
            <person name="Crawford M."/>
            <person name="Debruyn B."/>
            <person name="Decaprio D."/>
            <person name="Eiglmeier K."/>
            <person name="Eisenstadt E."/>
            <person name="El-Dorry H."/>
            <person name="Gelbart W.M."/>
            <person name="Gomes S.L."/>
            <person name="Hammond M."/>
            <person name="Hannick L.I."/>
            <person name="Hogan J.R."/>
            <person name="Holmes M.H."/>
            <person name="Jaffe D."/>
            <person name="Johnston J.S."/>
            <person name="Kennedy R.C."/>
            <person name="Koo H."/>
            <person name="Kravitz S."/>
            <person name="Kriventseva E.V."/>
            <person name="Kulp D."/>
            <person name="Labutti K."/>
            <person name="Lee E."/>
            <person name="Li S."/>
            <person name="Lovin D.D."/>
            <person name="Mao C."/>
            <person name="Mauceli E."/>
            <person name="Menck C.F."/>
            <person name="Miller J.R."/>
            <person name="Montgomery P."/>
            <person name="Mori A."/>
            <person name="Nascimento A.L."/>
            <person name="Naveira H.F."/>
            <person name="Nusbaum C."/>
            <person name="O'leary S."/>
            <person name="Orvis J."/>
            <person name="Pertea M."/>
            <person name="Quesneville H."/>
            <person name="Reidenbach K.R."/>
            <person name="Rogers Y.H."/>
            <person name="Roth C.W."/>
            <person name="Schneider J.R."/>
            <person name="Schatz M."/>
            <person name="Shumway M."/>
            <person name="Stanke M."/>
            <person name="Stinson E.O."/>
            <person name="Tubio J.M."/>
            <person name="Vanzee J.P."/>
            <person name="Verjovski-Almeida S."/>
            <person name="Werner D."/>
            <person name="White O."/>
            <person name="Wyder S."/>
            <person name="Zeng Q."/>
            <person name="Zhao Q."/>
            <person name="Zhao Y."/>
            <person name="Hill C.A."/>
            <person name="Raikhel A.S."/>
            <person name="Soares M.B."/>
            <person name="Knudson D.L."/>
            <person name="Lee N.H."/>
            <person name="Galagan J."/>
            <person name="Salzberg S.L."/>
            <person name="Paulsen I.T."/>
            <person name="Dimopoulos G."/>
            <person name="Collins F.H."/>
            <person name="Birren B."/>
            <person name="Fraser-Liggett C.M."/>
            <person name="Severson D.W."/>
        </authorList>
    </citation>
    <scope>NUCLEOTIDE SEQUENCE [LARGE SCALE GENOMIC DNA]</scope>
    <source>
        <strain evidence="11">Liverpool</strain>
    </source>
</reference>
<evidence type="ECO:0000256" key="1">
    <source>
        <dbReference type="ARBA" id="ARBA00004141"/>
    </source>
</evidence>
<dbReference type="Pfam" id="PF00005">
    <property type="entry name" value="ABC_tran"/>
    <property type="match status" value="2"/>
</dbReference>
<keyword evidence="4" id="KW-0677">Repeat</keyword>
<evidence type="ECO:0000256" key="6">
    <source>
        <dbReference type="ARBA" id="ARBA00022840"/>
    </source>
</evidence>
<feature type="transmembrane region" description="Helical" evidence="9">
    <location>
        <begin position="1055"/>
        <end position="1075"/>
    </location>
</feature>
<dbReference type="InterPro" id="IPR013525">
    <property type="entry name" value="ABC2_TM"/>
</dbReference>
<feature type="transmembrane region" description="Helical" evidence="9">
    <location>
        <begin position="285"/>
        <end position="310"/>
    </location>
</feature>
<dbReference type="SMART" id="SM00382">
    <property type="entry name" value="AAA"/>
    <property type="match status" value="2"/>
</dbReference>
<accession>Q16LB4</accession>
<dbReference type="GO" id="GO:0005524">
    <property type="term" value="F:ATP binding"/>
    <property type="evidence" value="ECO:0007669"/>
    <property type="project" value="UniProtKB-KW"/>
</dbReference>
<keyword evidence="8 9" id="KW-0472">Membrane</keyword>
<dbReference type="Proteomes" id="UP000682892">
    <property type="component" value="Chromosome 2"/>
</dbReference>
<evidence type="ECO:0000256" key="9">
    <source>
        <dbReference type="SAM" id="Phobius"/>
    </source>
</evidence>
<evidence type="ECO:0000256" key="2">
    <source>
        <dbReference type="ARBA" id="ARBA00022448"/>
    </source>
</evidence>
<evidence type="ECO:0000256" key="7">
    <source>
        <dbReference type="ARBA" id="ARBA00022989"/>
    </source>
</evidence>
<dbReference type="Pfam" id="PF12698">
    <property type="entry name" value="ABC2_membrane_3"/>
    <property type="match status" value="2"/>
</dbReference>
<feature type="transmembrane region" description="Helical" evidence="9">
    <location>
        <begin position="245"/>
        <end position="265"/>
    </location>
</feature>
<dbReference type="FunFam" id="3.40.50.300:FF:000327">
    <property type="entry name" value="ATP-binding cassette sub-family A member 3"/>
    <property type="match status" value="1"/>
</dbReference>
<dbReference type="VEuPathDB" id="VectorBase:AAEL012698"/>
<dbReference type="PANTHER" id="PTHR19229:SF250">
    <property type="entry name" value="ABC TRANSPORTER DOMAIN-CONTAINING PROTEIN-RELATED"/>
    <property type="match status" value="1"/>
</dbReference>
<keyword evidence="7 9" id="KW-1133">Transmembrane helix</keyword>
<feature type="non-terminal residue" evidence="11">
    <location>
        <position position="1"/>
    </location>
</feature>
<feature type="transmembrane region" description="Helical" evidence="9">
    <location>
        <begin position="330"/>
        <end position="352"/>
    </location>
</feature>
<dbReference type="PANTHER" id="PTHR19229">
    <property type="entry name" value="ATP-BINDING CASSETTE TRANSPORTER SUBFAMILY A ABCA"/>
    <property type="match status" value="1"/>
</dbReference>
<dbReference type="InterPro" id="IPR003439">
    <property type="entry name" value="ABC_transporter-like_ATP-bd"/>
</dbReference>
<feature type="transmembrane region" description="Helical" evidence="9">
    <location>
        <begin position="1268"/>
        <end position="1287"/>
    </location>
</feature>
<evidence type="ECO:0000313" key="12">
    <source>
        <dbReference type="Proteomes" id="UP000682892"/>
    </source>
</evidence>
<gene>
    <name evidence="11" type="ORF">AaeL_AAEL012698</name>
</gene>
<evidence type="ECO:0000259" key="10">
    <source>
        <dbReference type="PROSITE" id="PS50893"/>
    </source>
</evidence>
<name>Q16LB4_AEDAE</name>
<keyword evidence="6" id="KW-0067">ATP-binding</keyword>
<feature type="transmembrane region" description="Helical" evidence="9">
    <location>
        <begin position="432"/>
        <end position="454"/>
    </location>
</feature>
<dbReference type="FunFam" id="3.40.50.300:FF:000298">
    <property type="entry name" value="ATP-binding cassette sub-family A member 12"/>
    <property type="match status" value="1"/>
</dbReference>
<proteinExistence type="predicted"/>
<dbReference type="GO" id="GO:0005319">
    <property type="term" value="F:lipid transporter activity"/>
    <property type="evidence" value="ECO:0007669"/>
    <property type="project" value="TreeGrafter"/>
</dbReference>
<dbReference type="Gene3D" id="3.40.50.300">
    <property type="entry name" value="P-loop containing nucleotide triphosphate hydrolases"/>
    <property type="match status" value="2"/>
</dbReference>
<dbReference type="eggNOG" id="KOG0059">
    <property type="taxonomic scope" value="Eukaryota"/>
</dbReference>
<dbReference type="SUPFAM" id="SSF52540">
    <property type="entry name" value="P-loop containing nucleoside triphosphate hydrolases"/>
    <property type="match status" value="2"/>
</dbReference>
<comment type="subcellular location">
    <subcellularLocation>
        <location evidence="1">Membrane</location>
        <topology evidence="1">Multi-pass membrane protein</topology>
    </subcellularLocation>
</comment>
<dbReference type="HOGENOM" id="CLU_000604_19_1_1"/>
<feature type="domain" description="ABC transporter" evidence="10">
    <location>
        <begin position="513"/>
        <end position="742"/>
    </location>
</feature>